<dbReference type="Proteomes" id="UP000823941">
    <property type="component" value="Chromosome 22"/>
</dbReference>
<feature type="compositionally biased region" description="Basic and acidic residues" evidence="1">
    <location>
        <begin position="38"/>
        <end position="58"/>
    </location>
</feature>
<sequence length="102" mass="11229">MNLQIIKYTKCVSIMVKAWSQKETSRCTGCRIRAAAVERERGRERRLAPPPLHEDRRGRAGAGEGEAGVAGDDLPPSPPPSQPGRAGRPLEARPPSRRHLRV</sequence>
<name>A0ABQ7Q2W0_PLUXY</name>
<proteinExistence type="predicted"/>
<feature type="region of interest" description="Disordered" evidence="1">
    <location>
        <begin position="38"/>
        <end position="102"/>
    </location>
</feature>
<evidence type="ECO:0000256" key="1">
    <source>
        <dbReference type="SAM" id="MobiDB-lite"/>
    </source>
</evidence>
<dbReference type="EMBL" id="JAHIBW010000022">
    <property type="protein sequence ID" value="KAG7299567.1"/>
    <property type="molecule type" value="Genomic_DNA"/>
</dbReference>
<gene>
    <name evidence="2" type="ORF">JYU34_016545</name>
</gene>
<accession>A0ABQ7Q2W0</accession>
<reference evidence="2 3" key="1">
    <citation type="submission" date="2021-06" db="EMBL/GenBank/DDBJ databases">
        <title>A haploid diamondback moth (Plutella xylostella L.) genome assembly resolves 31 chromosomes and identifies a diamide resistance mutation.</title>
        <authorList>
            <person name="Ward C.M."/>
            <person name="Perry K.D."/>
            <person name="Baker G."/>
            <person name="Powis K."/>
            <person name="Heckel D.G."/>
            <person name="Baxter S.W."/>
        </authorList>
    </citation>
    <scope>NUCLEOTIDE SEQUENCE [LARGE SCALE GENOMIC DNA]</scope>
    <source>
        <strain evidence="2 3">LV</strain>
        <tissue evidence="2">Single pupa</tissue>
    </source>
</reference>
<comment type="caution">
    <text evidence="2">The sequence shown here is derived from an EMBL/GenBank/DDBJ whole genome shotgun (WGS) entry which is preliminary data.</text>
</comment>
<keyword evidence="3" id="KW-1185">Reference proteome</keyword>
<organism evidence="2 3">
    <name type="scientific">Plutella xylostella</name>
    <name type="common">Diamondback moth</name>
    <name type="synonym">Plutella maculipennis</name>
    <dbReference type="NCBI Taxonomy" id="51655"/>
    <lineage>
        <taxon>Eukaryota</taxon>
        <taxon>Metazoa</taxon>
        <taxon>Ecdysozoa</taxon>
        <taxon>Arthropoda</taxon>
        <taxon>Hexapoda</taxon>
        <taxon>Insecta</taxon>
        <taxon>Pterygota</taxon>
        <taxon>Neoptera</taxon>
        <taxon>Endopterygota</taxon>
        <taxon>Lepidoptera</taxon>
        <taxon>Glossata</taxon>
        <taxon>Ditrysia</taxon>
        <taxon>Yponomeutoidea</taxon>
        <taxon>Plutellidae</taxon>
        <taxon>Plutella</taxon>
    </lineage>
</organism>
<protein>
    <submittedName>
        <fullName evidence="2">Uncharacterized protein</fullName>
    </submittedName>
</protein>
<evidence type="ECO:0000313" key="2">
    <source>
        <dbReference type="EMBL" id="KAG7299567.1"/>
    </source>
</evidence>
<evidence type="ECO:0000313" key="3">
    <source>
        <dbReference type="Proteomes" id="UP000823941"/>
    </source>
</evidence>